<evidence type="ECO:0000313" key="2">
    <source>
        <dbReference type="Proteomes" id="UP000425960"/>
    </source>
</evidence>
<dbReference type="Pfam" id="PF05643">
    <property type="entry name" value="GNA1162-like"/>
    <property type="match status" value="1"/>
</dbReference>
<evidence type="ECO:0000313" key="1">
    <source>
        <dbReference type="EMBL" id="BBO79724.1"/>
    </source>
</evidence>
<gene>
    <name evidence="1" type="ORF">DSCO28_02900</name>
</gene>
<dbReference type="InterPro" id="IPR008517">
    <property type="entry name" value="GNA1162-like"/>
</dbReference>
<dbReference type="Proteomes" id="UP000425960">
    <property type="component" value="Chromosome"/>
</dbReference>
<reference evidence="1 2" key="1">
    <citation type="submission" date="2019-11" db="EMBL/GenBank/DDBJ databases">
        <title>Comparative genomics of hydrocarbon-degrading Desulfosarcina strains.</title>
        <authorList>
            <person name="Watanabe M."/>
            <person name="Kojima H."/>
            <person name="Fukui M."/>
        </authorList>
    </citation>
    <scope>NUCLEOTIDE SEQUENCE [LARGE SCALE GENOMIC DNA]</scope>
    <source>
        <strain evidence="1 2">28bB2T</strain>
    </source>
</reference>
<accession>A0A5K7ZEM7</accession>
<sequence length="197" mass="22095">MYEEGPQSILILPPINETTAADAKEYYSTTIQEPLAYWGYYTFPYPITSEILKMEGIYDTELLIDMPLAKFREYFESDAVLFTKIKKWDLSYLVIASTLTVSVECALKSTISDQDLWKYTGTVVVDLSGGNTGGGLAGLIAKAIVTAVSSAMADYVPYARQANYMALSSMPYGKYHPQHNQDQQTKFIDQTTEEEKK</sequence>
<keyword evidence="1" id="KW-0449">Lipoprotein</keyword>
<name>A0A5K7ZEM7_9BACT</name>
<dbReference type="AlphaFoldDB" id="A0A5K7ZEM7"/>
<dbReference type="Gene3D" id="3.40.50.10610">
    <property type="entry name" value="ABC-type transport auxiliary lipoprotein component"/>
    <property type="match status" value="1"/>
</dbReference>
<organism evidence="1 2">
    <name type="scientific">Desulfosarcina ovata subsp. sediminis</name>
    <dbReference type="NCBI Taxonomy" id="885957"/>
    <lineage>
        <taxon>Bacteria</taxon>
        <taxon>Pseudomonadati</taxon>
        <taxon>Thermodesulfobacteriota</taxon>
        <taxon>Desulfobacteria</taxon>
        <taxon>Desulfobacterales</taxon>
        <taxon>Desulfosarcinaceae</taxon>
        <taxon>Desulfosarcina</taxon>
    </lineage>
</organism>
<dbReference type="EMBL" id="AP021876">
    <property type="protein sequence ID" value="BBO79724.1"/>
    <property type="molecule type" value="Genomic_DNA"/>
</dbReference>
<dbReference type="KEGG" id="dov:DSCO28_02900"/>
<protein>
    <submittedName>
        <fullName evidence="1">Lipoprotein</fullName>
    </submittedName>
</protein>
<proteinExistence type="predicted"/>